<dbReference type="Proteomes" id="UP000255334">
    <property type="component" value="Unassembled WGS sequence"/>
</dbReference>
<dbReference type="GO" id="GO:0009289">
    <property type="term" value="C:pilus"/>
    <property type="evidence" value="ECO:0007669"/>
    <property type="project" value="UniProtKB-SubCell"/>
</dbReference>
<keyword evidence="8" id="KW-1185">Reference proteome</keyword>
<feature type="chain" id="PRO_5016992944" description="Fimbrial-type adhesion domain-containing protein" evidence="5">
    <location>
        <begin position="25"/>
        <end position="177"/>
    </location>
</feature>
<dbReference type="GO" id="GO:0043709">
    <property type="term" value="P:cell adhesion involved in single-species biofilm formation"/>
    <property type="evidence" value="ECO:0007669"/>
    <property type="project" value="TreeGrafter"/>
</dbReference>
<evidence type="ECO:0000256" key="3">
    <source>
        <dbReference type="ARBA" id="ARBA00022729"/>
    </source>
</evidence>
<dbReference type="InterPro" id="IPR000259">
    <property type="entry name" value="Adhesion_dom_fimbrial"/>
</dbReference>
<evidence type="ECO:0000256" key="5">
    <source>
        <dbReference type="SAM" id="SignalP"/>
    </source>
</evidence>
<comment type="subcellular location">
    <subcellularLocation>
        <location evidence="1">Fimbrium</location>
    </subcellularLocation>
</comment>
<gene>
    <name evidence="7" type="ORF">DWU99_10535</name>
</gene>
<dbReference type="PANTHER" id="PTHR33420:SF12">
    <property type="entry name" value="FIMBRIN-LIKE PROTEIN FIMI-RELATED"/>
    <property type="match status" value="1"/>
</dbReference>
<comment type="similarity">
    <text evidence="2">Belongs to the fimbrial protein family.</text>
</comment>
<dbReference type="AlphaFoldDB" id="A0A370X6W0"/>
<evidence type="ECO:0000313" key="7">
    <source>
        <dbReference type="EMBL" id="RDS84179.1"/>
    </source>
</evidence>
<name>A0A370X6W0_9GAMM</name>
<sequence>MKMKHTFFHCALLAGLMVTGSASAQDTAHINFVGTINGPTCSLSTSNITIPLGAVNKSVFTAVGSPSPWGPNVALVSAGCNASLVSMTFTGAANSSNPNLFAVTGGAAGVGIQLQQSNTSGGAGGGQAIPNDTTNPVTFAPAAAGAGYSFTARYVQSDATITTGPANATITVLITYT</sequence>
<comment type="caution">
    <text evidence="7">The sequence shown here is derived from an EMBL/GenBank/DDBJ whole genome shotgun (WGS) entry which is preliminary data.</text>
</comment>
<dbReference type="InterPro" id="IPR050263">
    <property type="entry name" value="Bact_Fimbrial_Adh_Pro"/>
</dbReference>
<reference evidence="7 8" key="1">
    <citation type="submission" date="2018-07" db="EMBL/GenBank/DDBJ databases">
        <title>Dyella monticola sp. nov. and Dyella psychrodurans sp. nov. isolated from monsoon evergreen broad-leaved forest soil of Dinghu Mountain, China.</title>
        <authorList>
            <person name="Gao Z."/>
            <person name="Qiu L."/>
        </authorList>
    </citation>
    <scope>NUCLEOTIDE SEQUENCE [LARGE SCALE GENOMIC DNA]</scope>
    <source>
        <strain evidence="7 8">4MSK11</strain>
    </source>
</reference>
<proteinExistence type="inferred from homology"/>
<dbReference type="InterPro" id="IPR008966">
    <property type="entry name" value="Adhesion_dom_sf"/>
</dbReference>
<dbReference type="Pfam" id="PF00419">
    <property type="entry name" value="Fimbrial"/>
    <property type="match status" value="1"/>
</dbReference>
<evidence type="ECO:0000259" key="6">
    <source>
        <dbReference type="Pfam" id="PF00419"/>
    </source>
</evidence>
<protein>
    <recommendedName>
        <fullName evidence="6">Fimbrial-type adhesion domain-containing protein</fullName>
    </recommendedName>
</protein>
<keyword evidence="4" id="KW-0281">Fimbrium</keyword>
<accession>A0A370X6W0</accession>
<evidence type="ECO:0000256" key="1">
    <source>
        <dbReference type="ARBA" id="ARBA00004561"/>
    </source>
</evidence>
<organism evidence="7 8">
    <name type="scientific">Dyella psychrodurans</name>
    <dbReference type="NCBI Taxonomy" id="1927960"/>
    <lineage>
        <taxon>Bacteria</taxon>
        <taxon>Pseudomonadati</taxon>
        <taxon>Pseudomonadota</taxon>
        <taxon>Gammaproteobacteria</taxon>
        <taxon>Lysobacterales</taxon>
        <taxon>Rhodanobacteraceae</taxon>
        <taxon>Dyella</taxon>
    </lineage>
</organism>
<keyword evidence="3 5" id="KW-0732">Signal</keyword>
<dbReference type="Gene3D" id="2.60.40.1090">
    <property type="entry name" value="Fimbrial-type adhesion domain"/>
    <property type="match status" value="1"/>
</dbReference>
<dbReference type="InterPro" id="IPR036937">
    <property type="entry name" value="Adhesion_dom_fimbrial_sf"/>
</dbReference>
<evidence type="ECO:0000256" key="4">
    <source>
        <dbReference type="ARBA" id="ARBA00023263"/>
    </source>
</evidence>
<evidence type="ECO:0000313" key="8">
    <source>
        <dbReference type="Proteomes" id="UP000255334"/>
    </source>
</evidence>
<dbReference type="SUPFAM" id="SSF49401">
    <property type="entry name" value="Bacterial adhesins"/>
    <property type="match status" value="1"/>
</dbReference>
<dbReference type="EMBL" id="QRBF01000003">
    <property type="protein sequence ID" value="RDS84179.1"/>
    <property type="molecule type" value="Genomic_DNA"/>
</dbReference>
<dbReference type="PANTHER" id="PTHR33420">
    <property type="entry name" value="FIMBRIAL SUBUNIT ELFA-RELATED"/>
    <property type="match status" value="1"/>
</dbReference>
<evidence type="ECO:0000256" key="2">
    <source>
        <dbReference type="ARBA" id="ARBA00006671"/>
    </source>
</evidence>
<feature type="domain" description="Fimbrial-type adhesion" evidence="6">
    <location>
        <begin position="30"/>
        <end position="176"/>
    </location>
</feature>
<feature type="signal peptide" evidence="5">
    <location>
        <begin position="1"/>
        <end position="24"/>
    </location>
</feature>